<dbReference type="Proteomes" id="UP000305948">
    <property type="component" value="Unassembled WGS sequence"/>
</dbReference>
<keyword evidence="1" id="KW-0812">Transmembrane</keyword>
<dbReference type="PANTHER" id="PTHR40465">
    <property type="entry name" value="CHROMOSOME 1, WHOLE GENOME SHOTGUN SEQUENCE"/>
    <property type="match status" value="1"/>
</dbReference>
<feature type="transmembrane region" description="Helical" evidence="1">
    <location>
        <begin position="139"/>
        <end position="165"/>
    </location>
</feature>
<dbReference type="InterPro" id="IPR045339">
    <property type="entry name" value="DUF6534"/>
</dbReference>
<feature type="transmembrane region" description="Helical" evidence="1">
    <location>
        <begin position="68"/>
        <end position="87"/>
    </location>
</feature>
<feature type="transmembrane region" description="Helical" evidence="1">
    <location>
        <begin position="185"/>
        <end position="206"/>
    </location>
</feature>
<feature type="domain" description="DUF6534" evidence="2">
    <location>
        <begin position="149"/>
        <end position="236"/>
    </location>
</feature>
<dbReference type="EMBL" id="ML213519">
    <property type="protein sequence ID" value="TFK48461.1"/>
    <property type="molecule type" value="Genomic_DNA"/>
</dbReference>
<evidence type="ECO:0000313" key="4">
    <source>
        <dbReference type="Proteomes" id="UP000305948"/>
    </source>
</evidence>
<dbReference type="OrthoDB" id="3270417at2759"/>
<feature type="transmembrane region" description="Helical" evidence="1">
    <location>
        <begin position="99"/>
        <end position="119"/>
    </location>
</feature>
<keyword evidence="1" id="KW-1133">Transmembrane helix</keyword>
<feature type="transmembrane region" description="Helical" evidence="1">
    <location>
        <begin position="212"/>
        <end position="232"/>
    </location>
</feature>
<evidence type="ECO:0000313" key="3">
    <source>
        <dbReference type="EMBL" id="TFK48461.1"/>
    </source>
</evidence>
<organism evidence="3 4">
    <name type="scientific">Heliocybe sulcata</name>
    <dbReference type="NCBI Taxonomy" id="5364"/>
    <lineage>
        <taxon>Eukaryota</taxon>
        <taxon>Fungi</taxon>
        <taxon>Dikarya</taxon>
        <taxon>Basidiomycota</taxon>
        <taxon>Agaricomycotina</taxon>
        <taxon>Agaricomycetes</taxon>
        <taxon>Gloeophyllales</taxon>
        <taxon>Gloeophyllaceae</taxon>
        <taxon>Heliocybe</taxon>
    </lineage>
</organism>
<keyword evidence="4" id="KW-1185">Reference proteome</keyword>
<proteinExistence type="predicted"/>
<evidence type="ECO:0000259" key="2">
    <source>
        <dbReference type="Pfam" id="PF20152"/>
    </source>
</evidence>
<dbReference type="AlphaFoldDB" id="A0A5C3N3W1"/>
<reference evidence="3 4" key="1">
    <citation type="journal article" date="2019" name="Nat. Ecol. Evol.">
        <title>Megaphylogeny resolves global patterns of mushroom evolution.</title>
        <authorList>
            <person name="Varga T."/>
            <person name="Krizsan K."/>
            <person name="Foldi C."/>
            <person name="Dima B."/>
            <person name="Sanchez-Garcia M."/>
            <person name="Sanchez-Ramirez S."/>
            <person name="Szollosi G.J."/>
            <person name="Szarkandi J.G."/>
            <person name="Papp V."/>
            <person name="Albert L."/>
            <person name="Andreopoulos W."/>
            <person name="Angelini C."/>
            <person name="Antonin V."/>
            <person name="Barry K.W."/>
            <person name="Bougher N.L."/>
            <person name="Buchanan P."/>
            <person name="Buyck B."/>
            <person name="Bense V."/>
            <person name="Catcheside P."/>
            <person name="Chovatia M."/>
            <person name="Cooper J."/>
            <person name="Damon W."/>
            <person name="Desjardin D."/>
            <person name="Finy P."/>
            <person name="Geml J."/>
            <person name="Haridas S."/>
            <person name="Hughes K."/>
            <person name="Justo A."/>
            <person name="Karasinski D."/>
            <person name="Kautmanova I."/>
            <person name="Kiss B."/>
            <person name="Kocsube S."/>
            <person name="Kotiranta H."/>
            <person name="LaButti K.M."/>
            <person name="Lechner B.E."/>
            <person name="Liimatainen K."/>
            <person name="Lipzen A."/>
            <person name="Lukacs Z."/>
            <person name="Mihaltcheva S."/>
            <person name="Morgado L.N."/>
            <person name="Niskanen T."/>
            <person name="Noordeloos M.E."/>
            <person name="Ohm R.A."/>
            <person name="Ortiz-Santana B."/>
            <person name="Ovrebo C."/>
            <person name="Racz N."/>
            <person name="Riley R."/>
            <person name="Savchenko A."/>
            <person name="Shiryaev A."/>
            <person name="Soop K."/>
            <person name="Spirin V."/>
            <person name="Szebenyi C."/>
            <person name="Tomsovsky M."/>
            <person name="Tulloss R.E."/>
            <person name="Uehling J."/>
            <person name="Grigoriev I.V."/>
            <person name="Vagvolgyi C."/>
            <person name="Papp T."/>
            <person name="Martin F.M."/>
            <person name="Miettinen O."/>
            <person name="Hibbett D.S."/>
            <person name="Nagy L.G."/>
        </authorList>
    </citation>
    <scope>NUCLEOTIDE SEQUENCE [LARGE SCALE GENOMIC DNA]</scope>
    <source>
        <strain evidence="3 4">OMC1185</strain>
    </source>
</reference>
<keyword evidence="1" id="KW-0472">Membrane</keyword>
<name>A0A5C3N3W1_9AGAM</name>
<protein>
    <recommendedName>
        <fullName evidence="2">DUF6534 domain-containing protein</fullName>
    </recommendedName>
</protein>
<dbReference type="Pfam" id="PF20152">
    <property type="entry name" value="DUF6534"/>
    <property type="match status" value="1"/>
</dbReference>
<accession>A0A5C3N3W1</accession>
<gene>
    <name evidence="3" type="ORF">OE88DRAFT_1664275</name>
</gene>
<evidence type="ECO:0000256" key="1">
    <source>
        <dbReference type="SAM" id="Phobius"/>
    </source>
</evidence>
<sequence length="278" mass="31344">MLYGVALGQTVHYYRSFPTDHKWIKSLVAFVLVAETLQQVLIVHSQWRYVVVRCIGVTAPCVKDSWSIVFQTCPSTLIFLTVQLFYISKIWKFGQHRMSIFLIICSLISAGSSIAFMILEWLLQVDVPQDWRKGKMATATLLTISGLHTAVTDVGITVIMCRWLYKSSRDVTQVHRSLTLRIIKYFVASGMFSSCTTAAFLIAFWVSPGSMGWIATYFVGSKGYSNSMLALLNNRKVMRSKLRLADKSLVTSPELHEAQNHHLRECASLPASHWGIAV</sequence>
<dbReference type="PANTHER" id="PTHR40465:SF1">
    <property type="entry name" value="DUF6534 DOMAIN-CONTAINING PROTEIN"/>
    <property type="match status" value="1"/>
</dbReference>